<feature type="domain" description="HTH cro/C1-type" evidence="1">
    <location>
        <begin position="8"/>
        <end position="62"/>
    </location>
</feature>
<comment type="caution">
    <text evidence="2">The sequence shown here is derived from an EMBL/GenBank/DDBJ whole genome shotgun (WGS) entry which is preliminary data.</text>
</comment>
<proteinExistence type="predicted"/>
<protein>
    <recommendedName>
        <fullName evidence="1">HTH cro/C1-type domain-containing protein</fullName>
    </recommendedName>
</protein>
<dbReference type="EMBL" id="VEWN01000017">
    <property type="protein sequence ID" value="KAA1053191.1"/>
    <property type="molecule type" value="Genomic_DNA"/>
</dbReference>
<reference evidence="2 3" key="1">
    <citation type="submission" date="2019-07" db="EMBL/GenBank/DDBJ databases">
        <title>Genome sequencing of the stress-tolerant strain Azospirillum brasilense Az19.</title>
        <authorList>
            <person name="Maroniche G.A."/>
            <person name="Garcia J.E."/>
            <person name="Pagnussat L."/>
            <person name="Amenta M."/>
            <person name="Creus C.M."/>
        </authorList>
    </citation>
    <scope>NUCLEOTIDE SEQUENCE [LARGE SCALE GENOMIC DNA]</scope>
    <source>
        <strain evidence="2 3">Az19</strain>
    </source>
</reference>
<dbReference type="Proteomes" id="UP000325333">
    <property type="component" value="Unassembled WGS sequence"/>
</dbReference>
<name>A0A5B0KMR0_9PROT</name>
<dbReference type="PROSITE" id="PS50943">
    <property type="entry name" value="HTH_CROC1"/>
    <property type="match status" value="1"/>
</dbReference>
<dbReference type="CDD" id="cd00093">
    <property type="entry name" value="HTH_XRE"/>
    <property type="match status" value="1"/>
</dbReference>
<dbReference type="GO" id="GO:0003677">
    <property type="term" value="F:DNA binding"/>
    <property type="evidence" value="ECO:0007669"/>
    <property type="project" value="InterPro"/>
</dbReference>
<dbReference type="Pfam" id="PF01381">
    <property type="entry name" value="HTH_3"/>
    <property type="match status" value="1"/>
</dbReference>
<accession>A0A5B0KMR0</accession>
<dbReference type="AlphaFoldDB" id="A0A5B0KMR0"/>
<evidence type="ECO:0000313" key="2">
    <source>
        <dbReference type="EMBL" id="KAA1053191.1"/>
    </source>
</evidence>
<dbReference type="SUPFAM" id="SSF47413">
    <property type="entry name" value="lambda repressor-like DNA-binding domains"/>
    <property type="match status" value="1"/>
</dbReference>
<dbReference type="SMART" id="SM00530">
    <property type="entry name" value="HTH_XRE"/>
    <property type="match status" value="1"/>
</dbReference>
<sequence>MEGLGKRLRERAQALGLTDTEVARRAGLGERRYGHYIQDRHEPDLGTLVKIASVFGATIDSLLLPEQGEASSERQALMARLTAAAEAMEVDDLRPVVRMLEVLVEDRRSRGRPAEQEG</sequence>
<dbReference type="InterPro" id="IPR001387">
    <property type="entry name" value="Cro/C1-type_HTH"/>
</dbReference>
<evidence type="ECO:0000259" key="1">
    <source>
        <dbReference type="PROSITE" id="PS50943"/>
    </source>
</evidence>
<dbReference type="Gene3D" id="1.10.260.40">
    <property type="entry name" value="lambda repressor-like DNA-binding domains"/>
    <property type="match status" value="1"/>
</dbReference>
<organism evidence="2 3">
    <name type="scientific">Azospirillum argentinense</name>
    <dbReference type="NCBI Taxonomy" id="2970906"/>
    <lineage>
        <taxon>Bacteria</taxon>
        <taxon>Pseudomonadati</taxon>
        <taxon>Pseudomonadota</taxon>
        <taxon>Alphaproteobacteria</taxon>
        <taxon>Rhodospirillales</taxon>
        <taxon>Azospirillaceae</taxon>
        <taxon>Azospirillum</taxon>
    </lineage>
</organism>
<gene>
    <name evidence="2" type="ORF">FH063_003110</name>
</gene>
<dbReference type="RefSeq" id="WP_149651350.1">
    <property type="nucleotide sequence ID" value="NZ_VEWN01000017.1"/>
</dbReference>
<evidence type="ECO:0000313" key="3">
    <source>
        <dbReference type="Proteomes" id="UP000325333"/>
    </source>
</evidence>
<dbReference type="InterPro" id="IPR010982">
    <property type="entry name" value="Lambda_DNA-bd_dom_sf"/>
</dbReference>